<dbReference type="PROSITE" id="PS50929">
    <property type="entry name" value="ABC_TM1F"/>
    <property type="match status" value="1"/>
</dbReference>
<feature type="transmembrane region" description="Helical" evidence="8">
    <location>
        <begin position="276"/>
        <end position="296"/>
    </location>
</feature>
<sequence>MSDWTVLRRLLALAWPWRGWMSLSVLVACATVLASVALMGVAGWFIAAMGIAGVTTGMMNYFLPSAGIRFFAIVRTGGRYADRLLSHEATFRLLAGLRLWLFRKLVPLSPGQLQSRRGGDLAGSLQADVDTLQHAYLRLASPVAVALVCGVAVVATVAVLHPPTAVLLAVLLVVAGLAVPALARRAAAAPGADAVASRADLRVAAVDLLQGLADLRAAGAVERHLVVLDGLGDRLAGNQCRAATAGVVAEAAVGLSAGLALWGAALLAAASVAAGLAPALVPALALVALAAFEAIAPLPAAMERWGEVSAAARRIFELADQSPTIVAGPAPSPVPHDASVVFSSVRLRYAPDLPPALDGLDLEIADGDHLAILGPSGAGKSSIARLLLRFWEYEGEIRLGGHDLRRYRPDDLRRMVGVATQDAQLFNGTIRDNLLMAAPDADAAAMDRVLEIVQLAGFVLDLTDGIDTWIGEAGARLSAGQARRLVIARALLRNPRLLILDEPTENLDAATAGRLLASLREETANRTVILITHDPRAASQFTDRIVQMQAGRIVR</sequence>
<evidence type="ECO:0000256" key="4">
    <source>
        <dbReference type="ARBA" id="ARBA00022741"/>
    </source>
</evidence>
<dbReference type="InterPro" id="IPR039421">
    <property type="entry name" value="Type_1_exporter"/>
</dbReference>
<feature type="domain" description="ABC transporter" evidence="9">
    <location>
        <begin position="340"/>
        <end position="554"/>
    </location>
</feature>
<gene>
    <name evidence="11" type="primary">cydC</name>
    <name evidence="11" type="ORF">LJ725_11250</name>
</gene>
<comment type="caution">
    <text evidence="11">The sequence shown here is derived from an EMBL/GenBank/DDBJ whole genome shotgun (WGS) entry which is preliminary data.</text>
</comment>
<name>A0ABS8KU08_9HYPH</name>
<dbReference type="InterPro" id="IPR014223">
    <property type="entry name" value="ABC_CydC/D"/>
</dbReference>
<reference evidence="11 12" key="1">
    <citation type="submission" date="2021-11" db="EMBL/GenBank/DDBJ databases">
        <authorList>
            <person name="Lee D.-H."/>
            <person name="Kim S.-B."/>
        </authorList>
    </citation>
    <scope>NUCLEOTIDE SEQUENCE [LARGE SCALE GENOMIC DNA]</scope>
    <source>
        <strain evidence="11 12">KCTC 52223</strain>
    </source>
</reference>
<dbReference type="SUPFAM" id="SSF90123">
    <property type="entry name" value="ABC transporter transmembrane region"/>
    <property type="match status" value="1"/>
</dbReference>
<feature type="domain" description="ABC transmembrane type-1" evidence="10">
    <location>
        <begin position="23"/>
        <end position="310"/>
    </location>
</feature>
<dbReference type="InterPro" id="IPR003593">
    <property type="entry name" value="AAA+_ATPase"/>
</dbReference>
<feature type="transmembrane region" description="Helical" evidence="8">
    <location>
        <begin position="247"/>
        <end position="270"/>
    </location>
</feature>
<dbReference type="EMBL" id="JAJISD010000004">
    <property type="protein sequence ID" value="MCC8429545.1"/>
    <property type="molecule type" value="Genomic_DNA"/>
</dbReference>
<proteinExistence type="inferred from homology"/>
<dbReference type="NCBIfam" id="TIGR02868">
    <property type="entry name" value="CydC"/>
    <property type="match status" value="1"/>
</dbReference>
<keyword evidence="4" id="KW-0547">Nucleotide-binding</keyword>
<organism evidence="11 12">
    <name type="scientific">Reyranella aquatilis</name>
    <dbReference type="NCBI Taxonomy" id="2035356"/>
    <lineage>
        <taxon>Bacteria</taxon>
        <taxon>Pseudomonadati</taxon>
        <taxon>Pseudomonadota</taxon>
        <taxon>Alphaproteobacteria</taxon>
        <taxon>Hyphomicrobiales</taxon>
        <taxon>Reyranellaceae</taxon>
        <taxon>Reyranella</taxon>
    </lineage>
</organism>
<keyword evidence="3 8" id="KW-0812">Transmembrane</keyword>
<comment type="similarity">
    <text evidence="2">Belongs to the ABC transporter superfamily.</text>
</comment>
<evidence type="ECO:0000259" key="9">
    <source>
        <dbReference type="PROSITE" id="PS50893"/>
    </source>
</evidence>
<evidence type="ECO:0000256" key="7">
    <source>
        <dbReference type="ARBA" id="ARBA00023136"/>
    </source>
</evidence>
<feature type="transmembrane region" description="Helical" evidence="8">
    <location>
        <begin position="139"/>
        <end position="159"/>
    </location>
</feature>
<evidence type="ECO:0000256" key="1">
    <source>
        <dbReference type="ARBA" id="ARBA00004651"/>
    </source>
</evidence>
<evidence type="ECO:0000313" key="11">
    <source>
        <dbReference type="EMBL" id="MCC8429545.1"/>
    </source>
</evidence>
<dbReference type="Gene3D" id="1.20.1560.10">
    <property type="entry name" value="ABC transporter type 1, transmembrane domain"/>
    <property type="match status" value="1"/>
</dbReference>
<dbReference type="InterPro" id="IPR011527">
    <property type="entry name" value="ABC1_TM_dom"/>
</dbReference>
<dbReference type="Gene3D" id="3.40.50.300">
    <property type="entry name" value="P-loop containing nucleotide triphosphate hydrolases"/>
    <property type="match status" value="1"/>
</dbReference>
<dbReference type="SUPFAM" id="SSF52540">
    <property type="entry name" value="P-loop containing nucleoside triphosphate hydrolases"/>
    <property type="match status" value="1"/>
</dbReference>
<keyword evidence="6 8" id="KW-1133">Transmembrane helix</keyword>
<dbReference type="CDD" id="cd03228">
    <property type="entry name" value="ABCC_MRP_Like"/>
    <property type="match status" value="1"/>
</dbReference>
<evidence type="ECO:0000256" key="5">
    <source>
        <dbReference type="ARBA" id="ARBA00022840"/>
    </source>
</evidence>
<dbReference type="PANTHER" id="PTHR24221:SF654">
    <property type="entry name" value="ATP-BINDING CASSETTE SUB-FAMILY B MEMBER 6"/>
    <property type="match status" value="1"/>
</dbReference>
<keyword evidence="7 8" id="KW-0472">Membrane</keyword>
<evidence type="ECO:0000256" key="3">
    <source>
        <dbReference type="ARBA" id="ARBA00022692"/>
    </source>
</evidence>
<evidence type="ECO:0000256" key="6">
    <source>
        <dbReference type="ARBA" id="ARBA00022989"/>
    </source>
</evidence>
<dbReference type="InterPro" id="IPR017871">
    <property type="entry name" value="ABC_transporter-like_CS"/>
</dbReference>
<dbReference type="RefSeq" id="WP_230550743.1">
    <property type="nucleotide sequence ID" value="NZ_JAJISD010000004.1"/>
</dbReference>
<evidence type="ECO:0000256" key="2">
    <source>
        <dbReference type="ARBA" id="ARBA00005417"/>
    </source>
</evidence>
<dbReference type="PANTHER" id="PTHR24221">
    <property type="entry name" value="ATP-BINDING CASSETTE SUB-FAMILY B"/>
    <property type="match status" value="1"/>
</dbReference>
<evidence type="ECO:0000313" key="12">
    <source>
        <dbReference type="Proteomes" id="UP001198862"/>
    </source>
</evidence>
<protein>
    <submittedName>
        <fullName evidence="11">Thiol reductant ABC exporter subunit CydC</fullName>
    </submittedName>
</protein>
<dbReference type="InterPro" id="IPR036640">
    <property type="entry name" value="ABC1_TM_sf"/>
</dbReference>
<dbReference type="InterPro" id="IPR027417">
    <property type="entry name" value="P-loop_NTPase"/>
</dbReference>
<keyword evidence="5" id="KW-0067">ATP-binding</keyword>
<evidence type="ECO:0000256" key="8">
    <source>
        <dbReference type="SAM" id="Phobius"/>
    </source>
</evidence>
<feature type="transmembrane region" description="Helical" evidence="8">
    <location>
        <begin position="20"/>
        <end position="38"/>
    </location>
</feature>
<dbReference type="PROSITE" id="PS50893">
    <property type="entry name" value="ABC_TRANSPORTER_2"/>
    <property type="match status" value="1"/>
</dbReference>
<accession>A0ABS8KU08</accession>
<dbReference type="Proteomes" id="UP001198862">
    <property type="component" value="Unassembled WGS sequence"/>
</dbReference>
<dbReference type="InterPro" id="IPR003439">
    <property type="entry name" value="ABC_transporter-like_ATP-bd"/>
</dbReference>
<evidence type="ECO:0000259" key="10">
    <source>
        <dbReference type="PROSITE" id="PS50929"/>
    </source>
</evidence>
<feature type="transmembrane region" description="Helical" evidence="8">
    <location>
        <begin position="165"/>
        <end position="183"/>
    </location>
</feature>
<feature type="transmembrane region" description="Helical" evidence="8">
    <location>
        <begin position="44"/>
        <end position="63"/>
    </location>
</feature>
<keyword evidence="12" id="KW-1185">Reference proteome</keyword>
<dbReference type="SMART" id="SM00382">
    <property type="entry name" value="AAA"/>
    <property type="match status" value="1"/>
</dbReference>
<dbReference type="Pfam" id="PF00005">
    <property type="entry name" value="ABC_tran"/>
    <property type="match status" value="1"/>
</dbReference>
<dbReference type="PROSITE" id="PS00211">
    <property type="entry name" value="ABC_TRANSPORTER_1"/>
    <property type="match status" value="1"/>
</dbReference>
<comment type="subcellular location">
    <subcellularLocation>
        <location evidence="1">Cell membrane</location>
        <topology evidence="1">Multi-pass membrane protein</topology>
    </subcellularLocation>
</comment>